<dbReference type="AlphaFoldDB" id="A0A6J5GPQ3"/>
<name>A0A6J5GPQ3_9BURK</name>
<accession>A0A6J5GPQ3</accession>
<protein>
    <submittedName>
        <fullName evidence="1">Uncharacterized protein</fullName>
    </submittedName>
</protein>
<organism evidence="1 2">
    <name type="scientific">Paraburkholderia caffeinitolerans</name>
    <dbReference type="NCBI Taxonomy" id="1723730"/>
    <lineage>
        <taxon>Bacteria</taxon>
        <taxon>Pseudomonadati</taxon>
        <taxon>Pseudomonadota</taxon>
        <taxon>Betaproteobacteria</taxon>
        <taxon>Burkholderiales</taxon>
        <taxon>Burkholderiaceae</taxon>
        <taxon>Paraburkholderia</taxon>
    </lineage>
</organism>
<dbReference type="InterPro" id="IPR045392">
    <property type="entry name" value="DUF6519"/>
</dbReference>
<reference evidence="1 2" key="1">
    <citation type="submission" date="2020-04" db="EMBL/GenBank/DDBJ databases">
        <authorList>
            <person name="De Canck E."/>
        </authorList>
    </citation>
    <scope>NUCLEOTIDE SEQUENCE [LARGE SCALE GENOMIC DNA]</scope>
    <source>
        <strain evidence="1 2">LMG 28688</strain>
    </source>
</reference>
<keyword evidence="2" id="KW-1185">Reference proteome</keyword>
<sequence length="554" mass="59150">MKADLTRNTFDALRHFDRVLMQQGRVQLDADWNEQGELLLAALRTLAADIIGPQGGPTLDWGFALTALPQSQAKGDFCIGLGRYYVDGIPCDVDGQVVNLAAPPGGSGSVIVDQWTVDGIPFANGQLVEIFDAVQIPNVQPAFQPTIVQITSADQGTMTLALQGAPSIANATAPSLRRVVTYLTQPDFPGAPALAQGDSLIYLDVWERLITSIEDDDIREVALLGPDTAARSKIVWQVKALAGSRGIQSEKSSACDNFQPTDSGFLARLFGANRGRLKARAKQTTASADPCIISPNASYTGPENQLYRVEIHRPGTAWDGSTAGKSSAATFKWSRENGSVAFPIVSVETGNGTTTAVLATLGRDDRLGIKEGDWVDLQDDGSVLTYQAPPLLQIQAIDRSSRTVTLSGSTSIQGTQALHPLLRRWDQKAGDPADGGLQLASDNAALIQEASGDTWLELEDGVEIQFQPPFGNRPPNQYRTGDYWLIPARTATGDVEWPTEAGVDSQGNAIVVQLAKSPDGIAHHYAPLGVVNINADGNINLSGDCRKRFGPIAS</sequence>
<evidence type="ECO:0000313" key="2">
    <source>
        <dbReference type="Proteomes" id="UP000494119"/>
    </source>
</evidence>
<gene>
    <name evidence="1" type="ORF">LMG28688_05769</name>
</gene>
<proteinExistence type="predicted"/>
<dbReference type="RefSeq" id="WP_175197586.1">
    <property type="nucleotide sequence ID" value="NZ_CADIKL010000040.1"/>
</dbReference>
<dbReference type="EMBL" id="CADIKL010000040">
    <property type="protein sequence ID" value="CAB3803373.1"/>
    <property type="molecule type" value="Genomic_DNA"/>
</dbReference>
<dbReference type="Pfam" id="PF20129">
    <property type="entry name" value="DUF6519"/>
    <property type="match status" value="3"/>
</dbReference>
<dbReference type="Proteomes" id="UP000494119">
    <property type="component" value="Unassembled WGS sequence"/>
</dbReference>
<evidence type="ECO:0000313" key="1">
    <source>
        <dbReference type="EMBL" id="CAB3803373.1"/>
    </source>
</evidence>